<keyword evidence="3" id="KW-1185">Reference proteome</keyword>
<evidence type="ECO:0000313" key="2">
    <source>
        <dbReference type="EMBL" id="GFH18724.1"/>
    </source>
</evidence>
<feature type="non-terminal residue" evidence="2">
    <location>
        <position position="98"/>
    </location>
</feature>
<keyword evidence="1" id="KW-0175">Coiled coil</keyword>
<evidence type="ECO:0000313" key="3">
    <source>
        <dbReference type="Proteomes" id="UP000485058"/>
    </source>
</evidence>
<evidence type="ECO:0000256" key="1">
    <source>
        <dbReference type="SAM" id="Coils"/>
    </source>
</evidence>
<feature type="coiled-coil region" evidence="1">
    <location>
        <begin position="43"/>
        <end position="77"/>
    </location>
</feature>
<gene>
    <name evidence="2" type="ORF">HaLaN_15575</name>
</gene>
<comment type="caution">
    <text evidence="2">The sequence shown here is derived from an EMBL/GenBank/DDBJ whole genome shotgun (WGS) entry which is preliminary data.</text>
</comment>
<sequence length="98" mass="11301">MSEERPAMQMLDSNMLRVREQASLEDKLQAMEAVHSLREQAMRQQYKAQLNELLQDVADEESKYQELKQRHADVLDRQQELTAGVASLTVENRSLAAQ</sequence>
<accession>A0A699ZIT5</accession>
<dbReference type="AlphaFoldDB" id="A0A699ZIT5"/>
<proteinExistence type="predicted"/>
<feature type="non-terminal residue" evidence="2">
    <location>
        <position position="1"/>
    </location>
</feature>
<name>A0A699ZIT5_HAELA</name>
<organism evidence="2 3">
    <name type="scientific">Haematococcus lacustris</name>
    <name type="common">Green alga</name>
    <name type="synonym">Haematococcus pluvialis</name>
    <dbReference type="NCBI Taxonomy" id="44745"/>
    <lineage>
        <taxon>Eukaryota</taxon>
        <taxon>Viridiplantae</taxon>
        <taxon>Chlorophyta</taxon>
        <taxon>core chlorophytes</taxon>
        <taxon>Chlorophyceae</taxon>
        <taxon>CS clade</taxon>
        <taxon>Chlamydomonadales</taxon>
        <taxon>Haematococcaceae</taxon>
        <taxon>Haematococcus</taxon>
    </lineage>
</organism>
<protein>
    <submittedName>
        <fullName evidence="2">Uncharacterized protein</fullName>
    </submittedName>
</protein>
<dbReference type="EMBL" id="BLLF01001344">
    <property type="protein sequence ID" value="GFH18724.1"/>
    <property type="molecule type" value="Genomic_DNA"/>
</dbReference>
<dbReference type="Proteomes" id="UP000485058">
    <property type="component" value="Unassembled WGS sequence"/>
</dbReference>
<reference evidence="2 3" key="1">
    <citation type="submission" date="2020-02" db="EMBL/GenBank/DDBJ databases">
        <title>Draft genome sequence of Haematococcus lacustris strain NIES-144.</title>
        <authorList>
            <person name="Morimoto D."/>
            <person name="Nakagawa S."/>
            <person name="Yoshida T."/>
            <person name="Sawayama S."/>
        </authorList>
    </citation>
    <scope>NUCLEOTIDE SEQUENCE [LARGE SCALE GENOMIC DNA]</scope>
    <source>
        <strain evidence="2 3">NIES-144</strain>
    </source>
</reference>